<dbReference type="FunFam" id="1.10.560.10:FF:000069">
    <property type="entry name" value="T-complex protein 1 subunit gamma"/>
    <property type="match status" value="1"/>
</dbReference>
<keyword evidence="7 8" id="KW-0143">Chaperone</keyword>
<reference evidence="10" key="1">
    <citation type="submission" date="2025-08" db="UniProtKB">
        <authorList>
            <consortium name="Ensembl"/>
        </authorList>
    </citation>
    <scope>IDENTIFICATION</scope>
</reference>
<evidence type="ECO:0000256" key="6">
    <source>
        <dbReference type="ARBA" id="ARBA00022840"/>
    </source>
</evidence>
<dbReference type="SUPFAM" id="SSF48592">
    <property type="entry name" value="GroEL equatorial domain-like"/>
    <property type="match status" value="1"/>
</dbReference>
<dbReference type="PRINTS" id="PR00304">
    <property type="entry name" value="TCOMPLEXTCP1"/>
</dbReference>
<evidence type="ECO:0000256" key="5">
    <source>
        <dbReference type="ARBA" id="ARBA00022741"/>
    </source>
</evidence>
<dbReference type="GO" id="GO:0140662">
    <property type="term" value="F:ATP-dependent protein folding chaperone"/>
    <property type="evidence" value="ECO:0007669"/>
    <property type="project" value="InterPro"/>
</dbReference>
<evidence type="ECO:0000256" key="9">
    <source>
        <dbReference type="RuleBase" id="RU004191"/>
    </source>
</evidence>
<dbReference type="Gene3D" id="1.10.560.10">
    <property type="entry name" value="GroEL-like equatorial domain"/>
    <property type="match status" value="2"/>
</dbReference>
<dbReference type="GO" id="GO:0005524">
    <property type="term" value="F:ATP binding"/>
    <property type="evidence" value="ECO:0007669"/>
    <property type="project" value="UniProtKB-KW"/>
</dbReference>
<dbReference type="SUPFAM" id="SSF52029">
    <property type="entry name" value="GroEL apical domain-like"/>
    <property type="match status" value="1"/>
</dbReference>
<dbReference type="InterPro" id="IPR017998">
    <property type="entry name" value="Chaperone_TCP-1"/>
</dbReference>
<dbReference type="CDD" id="cd03337">
    <property type="entry name" value="TCP1_gamma"/>
    <property type="match status" value="1"/>
</dbReference>
<organism evidence="10 11">
    <name type="scientific">Cyprinus carpio</name>
    <name type="common">Common carp</name>
    <dbReference type="NCBI Taxonomy" id="7962"/>
    <lineage>
        <taxon>Eukaryota</taxon>
        <taxon>Metazoa</taxon>
        <taxon>Chordata</taxon>
        <taxon>Craniata</taxon>
        <taxon>Vertebrata</taxon>
        <taxon>Euteleostomi</taxon>
        <taxon>Actinopterygii</taxon>
        <taxon>Neopterygii</taxon>
        <taxon>Teleostei</taxon>
        <taxon>Ostariophysi</taxon>
        <taxon>Cypriniformes</taxon>
        <taxon>Cyprinidae</taxon>
        <taxon>Cyprininae</taxon>
        <taxon>Cyprinus</taxon>
    </lineage>
</organism>
<evidence type="ECO:0000256" key="2">
    <source>
        <dbReference type="ARBA" id="ARBA00008020"/>
    </source>
</evidence>
<comment type="subcellular location">
    <subcellularLocation>
        <location evidence="1">Cytoplasm</location>
    </subcellularLocation>
</comment>
<protein>
    <recommendedName>
        <fullName evidence="3 9">T-complex protein 1 subunit gamma</fullName>
    </recommendedName>
</protein>
<evidence type="ECO:0000256" key="3">
    <source>
        <dbReference type="ARBA" id="ARBA00017187"/>
    </source>
</evidence>
<keyword evidence="5 8" id="KW-0547">Nucleotide-binding</keyword>
<dbReference type="Gene3D" id="3.50.7.10">
    <property type="entry name" value="GroEL"/>
    <property type="match status" value="1"/>
</dbReference>
<dbReference type="SUPFAM" id="SSF54849">
    <property type="entry name" value="GroEL-intermediate domain like"/>
    <property type="match status" value="1"/>
</dbReference>
<dbReference type="InterPro" id="IPR002423">
    <property type="entry name" value="Cpn60/GroEL/TCP-1"/>
</dbReference>
<dbReference type="Gene3D" id="3.30.260.10">
    <property type="entry name" value="TCP-1-like chaperonin intermediate domain"/>
    <property type="match status" value="2"/>
</dbReference>
<dbReference type="Proteomes" id="UP000694701">
    <property type="component" value="Unplaced"/>
</dbReference>
<keyword evidence="4" id="KW-0963">Cytoplasm</keyword>
<evidence type="ECO:0000256" key="4">
    <source>
        <dbReference type="ARBA" id="ARBA00022490"/>
    </source>
</evidence>
<dbReference type="FunFam" id="3.50.7.10:FF:000005">
    <property type="entry name" value="T-complex protein 1 subunit gamma"/>
    <property type="match status" value="1"/>
</dbReference>
<name>A0A8C2G2L2_CYPCA</name>
<dbReference type="GO" id="GO:0051082">
    <property type="term" value="F:unfolded protein binding"/>
    <property type="evidence" value="ECO:0007669"/>
    <property type="project" value="InterPro"/>
</dbReference>
<dbReference type="FunFam" id="1.10.560.10:FF:000073">
    <property type="entry name" value="T-complex protein 1 subunit gamma"/>
    <property type="match status" value="1"/>
</dbReference>
<dbReference type="InterPro" id="IPR002194">
    <property type="entry name" value="Chaperonin_TCP-1_CS"/>
</dbReference>
<dbReference type="PANTHER" id="PTHR11353">
    <property type="entry name" value="CHAPERONIN"/>
    <property type="match status" value="1"/>
</dbReference>
<dbReference type="InterPro" id="IPR027410">
    <property type="entry name" value="TCP-1-like_intermed_sf"/>
</dbReference>
<sequence length="488" mass="54431">MMGRPVLVLSQNIKRESGRKVQIGNITAAKTIADVIRTCLGPRAMMKMLLDPMGGIVMTNDGNAILREIQVQHPAAKSMIEISRTQDEEVGDGTTSVIILAGEMLSVAEHFLEQQMHPTVVISAYRQALDDMLNILKDISTPVDVNNRDMMLKIINSAINTKALSRWSTMAFNIALDAVRTVELEENGRKEIDSKKYAKVEKVPGGFIEDSCVLKGVMVNKDVTHPRMRRLIKNPRIVLLDCSLEYKKGESQTDIEITREEDFARILQMEEEYIQQICEDIIRLKPDLIFTEKGISDLAQHYLMKANITAIRRVRKTDNNRIARSCGARIEVERNLQDAMQVCRNVLLDPHLLPGGGAVEMEVSHRLTERSRAMTGVEQWPYRAVAQALEVIPRTLIQNCGASAIRVLTALRAKHTQEGNTSWGINGETGTLAEMEQLGICEPLAVKAQTYKTAVETAILLLRIDDIVSGHKKKGDDQAGGAPMEDRE</sequence>
<dbReference type="Ensembl" id="ENSCCRT00020070665.1">
    <property type="protein sequence ID" value="ENSCCRP00020064181.1"/>
    <property type="gene ID" value="ENSCCRG00020030166.1"/>
</dbReference>
<dbReference type="GO" id="GO:0016887">
    <property type="term" value="F:ATP hydrolysis activity"/>
    <property type="evidence" value="ECO:0007669"/>
    <property type="project" value="InterPro"/>
</dbReference>
<dbReference type="GO" id="GO:0005832">
    <property type="term" value="C:chaperonin-containing T-complex"/>
    <property type="evidence" value="ECO:0007669"/>
    <property type="project" value="UniProtKB-ARBA"/>
</dbReference>
<evidence type="ECO:0000313" key="10">
    <source>
        <dbReference type="Ensembl" id="ENSCCRP00020064181.1"/>
    </source>
</evidence>
<dbReference type="InterPro" id="IPR027413">
    <property type="entry name" value="GROEL-like_equatorial_sf"/>
</dbReference>
<evidence type="ECO:0000313" key="11">
    <source>
        <dbReference type="Proteomes" id="UP000694701"/>
    </source>
</evidence>
<dbReference type="Pfam" id="PF00118">
    <property type="entry name" value="Cpn60_TCP1"/>
    <property type="match status" value="2"/>
</dbReference>
<dbReference type="PROSITE" id="PS00750">
    <property type="entry name" value="TCP1_1"/>
    <property type="match status" value="1"/>
</dbReference>
<proteinExistence type="inferred from homology"/>
<dbReference type="InterPro" id="IPR012719">
    <property type="entry name" value="Chap_CCT_gamma"/>
</dbReference>
<evidence type="ECO:0000256" key="7">
    <source>
        <dbReference type="ARBA" id="ARBA00023186"/>
    </source>
</evidence>
<dbReference type="AlphaFoldDB" id="A0A8C2G2L2"/>
<accession>A0A8C2G2L2</accession>
<keyword evidence="6 8" id="KW-0067">ATP-binding</keyword>
<evidence type="ECO:0000256" key="1">
    <source>
        <dbReference type="ARBA" id="ARBA00004496"/>
    </source>
</evidence>
<evidence type="ECO:0000256" key="8">
    <source>
        <dbReference type="RuleBase" id="RU004187"/>
    </source>
</evidence>
<comment type="similarity">
    <text evidence="2 8">Belongs to the TCP-1 chaperonin family.</text>
</comment>
<dbReference type="PROSITE" id="PS00751">
    <property type="entry name" value="TCP1_2"/>
    <property type="match status" value="1"/>
</dbReference>
<dbReference type="InterPro" id="IPR027409">
    <property type="entry name" value="GroEL-like_apical_dom_sf"/>
</dbReference>
<dbReference type="PROSITE" id="PS00995">
    <property type="entry name" value="TCP1_3"/>
    <property type="match status" value="1"/>
</dbReference>
<dbReference type="NCBIfam" id="TIGR02344">
    <property type="entry name" value="chap_CCT_gamma"/>
    <property type="match status" value="1"/>
</dbReference>